<evidence type="ECO:0000256" key="1">
    <source>
        <dbReference type="ARBA" id="ARBA00004141"/>
    </source>
</evidence>
<dbReference type="GO" id="GO:0140359">
    <property type="term" value="F:ABC-type transporter activity"/>
    <property type="evidence" value="ECO:0007669"/>
    <property type="project" value="InterPro"/>
</dbReference>
<dbReference type="PROSITE" id="PS00211">
    <property type="entry name" value="ABC_TRANSPORTER_1"/>
    <property type="match status" value="1"/>
</dbReference>
<dbReference type="InterPro" id="IPR052215">
    <property type="entry name" value="Plant_ABCG"/>
</dbReference>
<dbReference type="PANTHER" id="PTHR48042:SF11">
    <property type="entry name" value="ABC TRANSPORTER G FAMILY MEMBER 11"/>
    <property type="match status" value="1"/>
</dbReference>
<feature type="transmembrane region" description="Helical" evidence="9">
    <location>
        <begin position="473"/>
        <end position="492"/>
    </location>
</feature>
<dbReference type="STRING" id="1157962.A0A250XGR3"/>
<evidence type="ECO:0000256" key="3">
    <source>
        <dbReference type="ARBA" id="ARBA00022448"/>
    </source>
</evidence>
<dbReference type="GO" id="GO:0016020">
    <property type="term" value="C:membrane"/>
    <property type="evidence" value="ECO:0007669"/>
    <property type="project" value="UniProtKB-SubCell"/>
</dbReference>
<dbReference type="InterPro" id="IPR017871">
    <property type="entry name" value="ABC_transporter-like_CS"/>
</dbReference>
<feature type="domain" description="ABC transporter" evidence="10">
    <location>
        <begin position="35"/>
        <end position="275"/>
    </location>
</feature>
<evidence type="ECO:0000256" key="7">
    <source>
        <dbReference type="ARBA" id="ARBA00022989"/>
    </source>
</evidence>
<dbReference type="AlphaFoldDB" id="A0A250XGR3"/>
<reference evidence="11 12" key="1">
    <citation type="submission" date="2017-08" db="EMBL/GenBank/DDBJ databases">
        <title>Acidophilic green algal genome provides insights into adaptation to an acidic environment.</title>
        <authorList>
            <person name="Hirooka S."/>
            <person name="Hirose Y."/>
            <person name="Kanesaki Y."/>
            <person name="Higuchi S."/>
            <person name="Fujiwara T."/>
            <person name="Onuma R."/>
            <person name="Era A."/>
            <person name="Ohbayashi R."/>
            <person name="Uzuka A."/>
            <person name="Nozaki H."/>
            <person name="Yoshikawa H."/>
            <person name="Miyagishima S.Y."/>
        </authorList>
    </citation>
    <scope>NUCLEOTIDE SEQUENCE [LARGE SCALE GENOMIC DNA]</scope>
    <source>
        <strain evidence="11 12">NIES-2499</strain>
    </source>
</reference>
<feature type="transmembrane region" description="Helical" evidence="9">
    <location>
        <begin position="498"/>
        <end position="519"/>
    </location>
</feature>
<gene>
    <name evidence="11" type="ORF">CEUSTIGMA_g9540.t1</name>
</gene>
<dbReference type="GO" id="GO:0005524">
    <property type="term" value="F:ATP binding"/>
    <property type="evidence" value="ECO:0007669"/>
    <property type="project" value="UniProtKB-KW"/>
</dbReference>
<evidence type="ECO:0000256" key="4">
    <source>
        <dbReference type="ARBA" id="ARBA00022692"/>
    </source>
</evidence>
<keyword evidence="3" id="KW-0813">Transport</keyword>
<dbReference type="SMART" id="SM00382">
    <property type="entry name" value="AAA"/>
    <property type="match status" value="1"/>
</dbReference>
<keyword evidence="6" id="KW-0067">ATP-binding</keyword>
<dbReference type="InterPro" id="IPR003439">
    <property type="entry name" value="ABC_transporter-like_ATP-bd"/>
</dbReference>
<evidence type="ECO:0000256" key="6">
    <source>
        <dbReference type="ARBA" id="ARBA00022840"/>
    </source>
</evidence>
<keyword evidence="7 9" id="KW-1133">Transmembrane helix</keyword>
<dbReference type="GO" id="GO:0016887">
    <property type="term" value="F:ATP hydrolysis activity"/>
    <property type="evidence" value="ECO:0007669"/>
    <property type="project" value="InterPro"/>
</dbReference>
<sequence length="631" mass="70109">MSSSKSSILVSPPAALLELQPSQDRDMVLATITWNKLTVVAKDSKGETKELLKGVSGFLEPSRMLAIMGPSGCGKTTLLNTLAGRQPKSVGVTGQILLNGHTSFLGYGKAAYVTQDEMMVGTLTVREYLTYTALLRLPSTWSYEEKMVRVLEVLDVLGLLDASNTFIGNWFLKGISGGQKRRLAIACELLTHPTMMFLDEPTSGLDAASAFFVMDAVSKLAKQGRTIVTVIHQPSSEVFELFDQLCLLSTGRLVYFGDASDALSLFEEAGLPCPMLRNPTDHFLHVINEDFKEADSEDHVHKVIHTFNQRRLVEVEKQVALLSTVGAPYVGNENKASFMYQVYVLTKRTFENNTRNIGVFWLRLGMYIMLCIMIGTIYLRLGYSWKDSYSRTAMMFFIAAFLTFMAIAGFPAFAEDLAVFQRERMNGYYGVATFAIANTLASAPFLFLISILSSVTVYWLVNLNSNGDRFPYFFINLYTSLTVVESMMMAMAAIVPHYLMGIAGGAGVLGMYMLVCGFFQPVGQLPAPVWRYPMHYIAFHSYTFGGFMQNEFSGTEGWGCACYSQTGGCPPPYNASNLCTISGQEVLDYWVSGAGTLNKWVDIGIQWGMVIIYRSMFFGLLKLYEFLQQQA</sequence>
<dbReference type="InterPro" id="IPR043926">
    <property type="entry name" value="ABCG_dom"/>
</dbReference>
<proteinExistence type="inferred from homology"/>
<keyword evidence="8 9" id="KW-0472">Membrane</keyword>
<comment type="caution">
    <text evidence="11">The sequence shown here is derived from an EMBL/GenBank/DDBJ whole genome shotgun (WGS) entry which is preliminary data.</text>
</comment>
<evidence type="ECO:0000256" key="5">
    <source>
        <dbReference type="ARBA" id="ARBA00022741"/>
    </source>
</evidence>
<dbReference type="Pfam" id="PF01061">
    <property type="entry name" value="ABC2_membrane"/>
    <property type="match status" value="1"/>
</dbReference>
<evidence type="ECO:0000313" key="12">
    <source>
        <dbReference type="Proteomes" id="UP000232323"/>
    </source>
</evidence>
<dbReference type="PROSITE" id="PS50893">
    <property type="entry name" value="ABC_TRANSPORTER_2"/>
    <property type="match status" value="1"/>
</dbReference>
<evidence type="ECO:0000313" key="11">
    <source>
        <dbReference type="EMBL" id="GAX82112.1"/>
    </source>
</evidence>
<dbReference type="Proteomes" id="UP000232323">
    <property type="component" value="Unassembled WGS sequence"/>
</dbReference>
<protein>
    <recommendedName>
        <fullName evidence="10">ABC transporter domain-containing protein</fullName>
    </recommendedName>
</protein>
<dbReference type="Pfam" id="PF00005">
    <property type="entry name" value="ABC_tran"/>
    <property type="match status" value="1"/>
</dbReference>
<evidence type="ECO:0000256" key="9">
    <source>
        <dbReference type="SAM" id="Phobius"/>
    </source>
</evidence>
<name>A0A250XGR3_9CHLO</name>
<dbReference type="EMBL" id="BEGY01000075">
    <property type="protein sequence ID" value="GAX82112.1"/>
    <property type="molecule type" value="Genomic_DNA"/>
</dbReference>
<accession>A0A250XGR3</accession>
<organism evidence="11 12">
    <name type="scientific">Chlamydomonas eustigma</name>
    <dbReference type="NCBI Taxonomy" id="1157962"/>
    <lineage>
        <taxon>Eukaryota</taxon>
        <taxon>Viridiplantae</taxon>
        <taxon>Chlorophyta</taxon>
        <taxon>core chlorophytes</taxon>
        <taxon>Chlorophyceae</taxon>
        <taxon>CS clade</taxon>
        <taxon>Chlamydomonadales</taxon>
        <taxon>Chlamydomonadaceae</taxon>
        <taxon>Chlamydomonas</taxon>
    </lineage>
</organism>
<dbReference type="Gene3D" id="3.40.50.300">
    <property type="entry name" value="P-loop containing nucleotide triphosphate hydrolases"/>
    <property type="match status" value="1"/>
</dbReference>
<evidence type="ECO:0000259" key="10">
    <source>
        <dbReference type="PROSITE" id="PS50893"/>
    </source>
</evidence>
<evidence type="ECO:0000256" key="8">
    <source>
        <dbReference type="ARBA" id="ARBA00023136"/>
    </source>
</evidence>
<evidence type="ECO:0000256" key="2">
    <source>
        <dbReference type="ARBA" id="ARBA00005814"/>
    </source>
</evidence>
<comment type="similarity">
    <text evidence="2">Belongs to the ABC transporter superfamily. ABCG family. Eye pigment precursor importer (TC 3.A.1.204) subfamily.</text>
</comment>
<dbReference type="Pfam" id="PF19055">
    <property type="entry name" value="ABC2_membrane_7"/>
    <property type="match status" value="1"/>
</dbReference>
<dbReference type="InterPro" id="IPR027417">
    <property type="entry name" value="P-loop_NTPase"/>
</dbReference>
<feature type="transmembrane region" description="Helical" evidence="9">
    <location>
        <begin position="393"/>
        <end position="414"/>
    </location>
</feature>
<feature type="transmembrane region" description="Helical" evidence="9">
    <location>
        <begin position="360"/>
        <end position="381"/>
    </location>
</feature>
<dbReference type="InterPro" id="IPR013525">
    <property type="entry name" value="ABC2_TM"/>
</dbReference>
<dbReference type="InterPro" id="IPR003593">
    <property type="entry name" value="AAA+_ATPase"/>
</dbReference>
<keyword evidence="5" id="KW-0547">Nucleotide-binding</keyword>
<feature type="transmembrane region" description="Helical" evidence="9">
    <location>
        <begin position="434"/>
        <end position="461"/>
    </location>
</feature>
<dbReference type="PANTHER" id="PTHR48042">
    <property type="entry name" value="ABC TRANSPORTER G FAMILY MEMBER 11"/>
    <property type="match status" value="1"/>
</dbReference>
<keyword evidence="12" id="KW-1185">Reference proteome</keyword>
<keyword evidence="4 9" id="KW-0812">Transmembrane</keyword>
<comment type="subcellular location">
    <subcellularLocation>
        <location evidence="1">Membrane</location>
        <topology evidence="1">Multi-pass membrane protein</topology>
    </subcellularLocation>
</comment>
<dbReference type="CDD" id="cd03213">
    <property type="entry name" value="ABCG_EPDR"/>
    <property type="match status" value="1"/>
</dbReference>
<dbReference type="SUPFAM" id="SSF52540">
    <property type="entry name" value="P-loop containing nucleoside triphosphate hydrolases"/>
    <property type="match status" value="1"/>
</dbReference>
<dbReference type="OrthoDB" id="66620at2759"/>